<reference evidence="4" key="1">
    <citation type="submission" date="2016-10" db="EMBL/GenBank/DDBJ databases">
        <authorList>
            <person name="Varghese N."/>
            <person name="Submissions S."/>
        </authorList>
    </citation>
    <scope>NUCLEOTIDE SEQUENCE [LARGE SCALE GENOMIC DNA]</scope>
    <source>
        <strain evidence="4">DSM 21368</strain>
    </source>
</reference>
<feature type="transmembrane region" description="Helical" evidence="2">
    <location>
        <begin position="100"/>
        <end position="120"/>
    </location>
</feature>
<keyword evidence="2" id="KW-1133">Transmembrane helix</keyword>
<keyword evidence="4" id="KW-1185">Reference proteome</keyword>
<protein>
    <recommendedName>
        <fullName evidence="5">DUF3043 domain-containing protein</fullName>
    </recommendedName>
</protein>
<keyword evidence="2" id="KW-0812">Transmembrane</keyword>
<dbReference type="Pfam" id="PF11241">
    <property type="entry name" value="DUF3043"/>
    <property type="match status" value="1"/>
</dbReference>
<sequence length="195" mass="22321">MFGRKKIEDAAPAVEEELPAGKGRPTPRRRDAEARNKRPLVPTDRRAARREQRAKYAEARERMNQAMVTGDEQHMPAQHRGPVRRYLRDYVDARWNLGEMFLPIAALIVLIMLSAGFLPIPPDVALIAFYSLYILVFVALTDAIILAVRLRRKVRAKYGTDRVGRGIIMYVVMRAFQLRRTRLPKPQVARGSFPS</sequence>
<feature type="region of interest" description="Disordered" evidence="1">
    <location>
        <begin position="1"/>
        <end position="53"/>
    </location>
</feature>
<name>A0A1H5FES7_9MICO</name>
<evidence type="ECO:0000313" key="3">
    <source>
        <dbReference type="EMBL" id="SEE01921.1"/>
    </source>
</evidence>
<proteinExistence type="predicted"/>
<evidence type="ECO:0008006" key="5">
    <source>
        <dbReference type="Google" id="ProtNLM"/>
    </source>
</evidence>
<evidence type="ECO:0000256" key="1">
    <source>
        <dbReference type="SAM" id="MobiDB-lite"/>
    </source>
</evidence>
<dbReference type="STRING" id="648782.SAMN04488554_1320"/>
<feature type="compositionally biased region" description="Basic and acidic residues" evidence="1">
    <location>
        <begin position="43"/>
        <end position="53"/>
    </location>
</feature>
<feature type="transmembrane region" description="Helical" evidence="2">
    <location>
        <begin position="126"/>
        <end position="148"/>
    </location>
</feature>
<organism evidence="3 4">
    <name type="scientific">Ruania alba</name>
    <dbReference type="NCBI Taxonomy" id="648782"/>
    <lineage>
        <taxon>Bacteria</taxon>
        <taxon>Bacillati</taxon>
        <taxon>Actinomycetota</taxon>
        <taxon>Actinomycetes</taxon>
        <taxon>Micrococcales</taxon>
        <taxon>Ruaniaceae</taxon>
        <taxon>Ruania</taxon>
    </lineage>
</organism>
<dbReference type="InterPro" id="IPR021403">
    <property type="entry name" value="DUF3043"/>
</dbReference>
<accession>A0A1H5FES7</accession>
<evidence type="ECO:0000313" key="4">
    <source>
        <dbReference type="Proteomes" id="UP000199220"/>
    </source>
</evidence>
<evidence type="ECO:0000256" key="2">
    <source>
        <dbReference type="SAM" id="Phobius"/>
    </source>
</evidence>
<dbReference type="EMBL" id="FNTX01000001">
    <property type="protein sequence ID" value="SEE01921.1"/>
    <property type="molecule type" value="Genomic_DNA"/>
</dbReference>
<dbReference type="RefSeq" id="WP_245708698.1">
    <property type="nucleotide sequence ID" value="NZ_FNTX01000001.1"/>
</dbReference>
<dbReference type="Proteomes" id="UP000199220">
    <property type="component" value="Unassembled WGS sequence"/>
</dbReference>
<gene>
    <name evidence="3" type="ORF">SAMN04488554_1320</name>
</gene>
<dbReference type="AlphaFoldDB" id="A0A1H5FES7"/>
<keyword evidence="2" id="KW-0472">Membrane</keyword>